<feature type="domain" description="D-isomer specific 2-hydroxyacid dehydrogenase NAD-binding" evidence="6">
    <location>
        <begin position="104"/>
        <end position="288"/>
    </location>
</feature>
<evidence type="ECO:0000256" key="1">
    <source>
        <dbReference type="ARBA" id="ARBA00005854"/>
    </source>
</evidence>
<dbReference type="PROSITE" id="PS00671">
    <property type="entry name" value="D_2_HYDROXYACID_DH_3"/>
    <property type="match status" value="1"/>
</dbReference>
<dbReference type="SUPFAM" id="SSF52283">
    <property type="entry name" value="Formate/glycerate dehydrogenase catalytic domain-like"/>
    <property type="match status" value="1"/>
</dbReference>
<comment type="similarity">
    <text evidence="1 4">Belongs to the D-isomer specific 2-hydroxyacid dehydrogenase family.</text>
</comment>
<dbReference type="EMBL" id="JBHTCJ010000012">
    <property type="protein sequence ID" value="MFC7343932.1"/>
    <property type="molecule type" value="Genomic_DNA"/>
</dbReference>
<dbReference type="InterPro" id="IPR006140">
    <property type="entry name" value="D-isomer_DH_NAD-bd"/>
</dbReference>
<protein>
    <submittedName>
        <fullName evidence="7">NAD(P)-dependent oxidoreductase</fullName>
    </submittedName>
</protein>
<evidence type="ECO:0000256" key="4">
    <source>
        <dbReference type="RuleBase" id="RU003719"/>
    </source>
</evidence>
<sequence>MPTIYVSDPVHDDVLADLATDGVVHLGYGANAVDYADVCESVDAVLLRAEEFPRGKIEASPRLRIIARHGVGTDNVDLDAAREHGVWVTITPGGNARAVAEHVFALILALARKVPEASNRTRSGVWGERKDGLTGVELNGRALGLLGLGSIGRRVAGIGRAFGMDVLVSDPAVDAESAEALGCRLVGLEELISSSDVVSLHAPLLPSTRHIIGSAQFDEMRPGALLINTSRGGLVDEAALVAALRSGRLGGAGLDVLEAESDNMRDPVSCNRFPIDEFDNLLVTPHVAGQTDEALAEVGGAAVACVRSALAGGIPDNAVVTPPRAAA</sequence>
<evidence type="ECO:0000256" key="3">
    <source>
        <dbReference type="ARBA" id="ARBA00023027"/>
    </source>
</evidence>
<comment type="caution">
    <text evidence="7">The sequence shown here is derived from an EMBL/GenBank/DDBJ whole genome shotgun (WGS) entry which is preliminary data.</text>
</comment>
<feature type="domain" description="D-isomer specific 2-hydroxyacid dehydrogenase catalytic" evidence="5">
    <location>
        <begin position="6"/>
        <end position="319"/>
    </location>
</feature>
<dbReference type="InterPro" id="IPR036291">
    <property type="entry name" value="NAD(P)-bd_dom_sf"/>
</dbReference>
<gene>
    <name evidence="7" type="ORF">ACFQRI_21205</name>
</gene>
<dbReference type="PANTHER" id="PTHR42789:SF1">
    <property type="entry name" value="D-ISOMER SPECIFIC 2-HYDROXYACID DEHYDROGENASE FAMILY PROTEIN (AFU_ORTHOLOGUE AFUA_6G10090)"/>
    <property type="match status" value="1"/>
</dbReference>
<dbReference type="InterPro" id="IPR050857">
    <property type="entry name" value="D-2-hydroxyacid_DH"/>
</dbReference>
<accession>A0ABW2LNT3</accession>
<keyword evidence="3" id="KW-0520">NAD</keyword>
<dbReference type="PANTHER" id="PTHR42789">
    <property type="entry name" value="D-ISOMER SPECIFIC 2-HYDROXYACID DEHYDROGENASE FAMILY PROTEIN (AFU_ORTHOLOGUE AFUA_6G10090)"/>
    <property type="match status" value="1"/>
</dbReference>
<keyword evidence="8" id="KW-1185">Reference proteome</keyword>
<dbReference type="RefSeq" id="WP_380671315.1">
    <property type="nucleotide sequence ID" value="NZ_JBHTCJ010000012.1"/>
</dbReference>
<dbReference type="Gene3D" id="3.40.50.720">
    <property type="entry name" value="NAD(P)-binding Rossmann-like Domain"/>
    <property type="match status" value="2"/>
</dbReference>
<reference evidence="8" key="1">
    <citation type="journal article" date="2019" name="Int. J. Syst. Evol. Microbiol.">
        <title>The Global Catalogue of Microorganisms (GCM) 10K type strain sequencing project: providing services to taxonomists for standard genome sequencing and annotation.</title>
        <authorList>
            <consortium name="The Broad Institute Genomics Platform"/>
            <consortium name="The Broad Institute Genome Sequencing Center for Infectious Disease"/>
            <person name="Wu L."/>
            <person name="Ma J."/>
        </authorList>
    </citation>
    <scope>NUCLEOTIDE SEQUENCE [LARGE SCALE GENOMIC DNA]</scope>
    <source>
        <strain evidence="8">WLHS5</strain>
    </source>
</reference>
<evidence type="ECO:0000313" key="8">
    <source>
        <dbReference type="Proteomes" id="UP001596504"/>
    </source>
</evidence>
<dbReference type="InterPro" id="IPR029753">
    <property type="entry name" value="D-isomer_DH_CS"/>
</dbReference>
<dbReference type="PROSITE" id="PS00670">
    <property type="entry name" value="D_2_HYDROXYACID_DH_2"/>
    <property type="match status" value="1"/>
</dbReference>
<organism evidence="7 8">
    <name type="scientific">Saccharopolyspora griseoalba</name>
    <dbReference type="NCBI Taxonomy" id="1431848"/>
    <lineage>
        <taxon>Bacteria</taxon>
        <taxon>Bacillati</taxon>
        <taxon>Actinomycetota</taxon>
        <taxon>Actinomycetes</taxon>
        <taxon>Pseudonocardiales</taxon>
        <taxon>Pseudonocardiaceae</taxon>
        <taxon>Saccharopolyspora</taxon>
    </lineage>
</organism>
<dbReference type="Proteomes" id="UP001596504">
    <property type="component" value="Unassembled WGS sequence"/>
</dbReference>
<name>A0ABW2LNT3_9PSEU</name>
<dbReference type="InterPro" id="IPR006139">
    <property type="entry name" value="D-isomer_2_OHA_DH_cat_dom"/>
</dbReference>
<evidence type="ECO:0000313" key="7">
    <source>
        <dbReference type="EMBL" id="MFC7343932.1"/>
    </source>
</evidence>
<dbReference type="Pfam" id="PF02826">
    <property type="entry name" value="2-Hacid_dh_C"/>
    <property type="match status" value="1"/>
</dbReference>
<keyword evidence="2 4" id="KW-0560">Oxidoreductase</keyword>
<dbReference type="SUPFAM" id="SSF51735">
    <property type="entry name" value="NAD(P)-binding Rossmann-fold domains"/>
    <property type="match status" value="1"/>
</dbReference>
<evidence type="ECO:0000259" key="5">
    <source>
        <dbReference type="Pfam" id="PF00389"/>
    </source>
</evidence>
<dbReference type="Pfam" id="PF00389">
    <property type="entry name" value="2-Hacid_dh"/>
    <property type="match status" value="1"/>
</dbReference>
<evidence type="ECO:0000256" key="2">
    <source>
        <dbReference type="ARBA" id="ARBA00023002"/>
    </source>
</evidence>
<evidence type="ECO:0000259" key="6">
    <source>
        <dbReference type="Pfam" id="PF02826"/>
    </source>
</evidence>
<proteinExistence type="inferred from homology"/>